<reference evidence="2 3" key="1">
    <citation type="submission" date="2019-02" db="EMBL/GenBank/DDBJ databases">
        <title>Deep-cultivation of Planctomycetes and their phenomic and genomic characterization uncovers novel biology.</title>
        <authorList>
            <person name="Wiegand S."/>
            <person name="Jogler M."/>
            <person name="Boedeker C."/>
            <person name="Pinto D."/>
            <person name="Vollmers J."/>
            <person name="Rivas-Marin E."/>
            <person name="Kohn T."/>
            <person name="Peeters S.H."/>
            <person name="Heuer A."/>
            <person name="Rast P."/>
            <person name="Oberbeckmann S."/>
            <person name="Bunk B."/>
            <person name="Jeske O."/>
            <person name="Meyerdierks A."/>
            <person name="Storesund J.E."/>
            <person name="Kallscheuer N."/>
            <person name="Luecker S."/>
            <person name="Lage O.M."/>
            <person name="Pohl T."/>
            <person name="Merkel B.J."/>
            <person name="Hornburger P."/>
            <person name="Mueller R.-W."/>
            <person name="Bruemmer F."/>
            <person name="Labrenz M."/>
            <person name="Spormann A.M."/>
            <person name="Op den Camp H."/>
            <person name="Overmann J."/>
            <person name="Amann R."/>
            <person name="Jetten M.S.M."/>
            <person name="Mascher T."/>
            <person name="Medema M.H."/>
            <person name="Devos D.P."/>
            <person name="Kaster A.-K."/>
            <person name="Ovreas L."/>
            <person name="Rohde M."/>
            <person name="Galperin M.Y."/>
            <person name="Jogler C."/>
        </authorList>
    </citation>
    <scope>NUCLEOTIDE SEQUENCE [LARGE SCALE GENOMIC DNA]</scope>
    <source>
        <strain evidence="2 3">ETA_A8</strain>
    </source>
</reference>
<evidence type="ECO:0000313" key="2">
    <source>
        <dbReference type="EMBL" id="QDU27949.1"/>
    </source>
</evidence>
<dbReference type="Gene3D" id="2.60.120.380">
    <property type="match status" value="2"/>
</dbReference>
<keyword evidence="3" id="KW-1185">Reference proteome</keyword>
<feature type="signal peptide" evidence="1">
    <location>
        <begin position="1"/>
        <end position="16"/>
    </location>
</feature>
<dbReference type="AlphaFoldDB" id="A0A517YCM9"/>
<organism evidence="2 3">
    <name type="scientific">Anatilimnocola aggregata</name>
    <dbReference type="NCBI Taxonomy" id="2528021"/>
    <lineage>
        <taxon>Bacteria</taxon>
        <taxon>Pseudomonadati</taxon>
        <taxon>Planctomycetota</taxon>
        <taxon>Planctomycetia</taxon>
        <taxon>Pirellulales</taxon>
        <taxon>Pirellulaceae</taxon>
        <taxon>Anatilimnocola</taxon>
    </lineage>
</organism>
<dbReference type="KEGG" id="aagg:ETAA8_30410"/>
<accession>A0A517YCM9</accession>
<dbReference type="Proteomes" id="UP000315017">
    <property type="component" value="Chromosome"/>
</dbReference>
<gene>
    <name evidence="2" type="ORF">ETAA8_30410</name>
</gene>
<proteinExistence type="predicted"/>
<evidence type="ECO:0008006" key="4">
    <source>
        <dbReference type="Google" id="ProtNLM"/>
    </source>
</evidence>
<feature type="chain" id="PRO_5021841029" description="Peptidase C-terminal archaeal/bacterial domain-containing protein" evidence="1">
    <location>
        <begin position="17"/>
        <end position="785"/>
    </location>
</feature>
<evidence type="ECO:0000256" key="1">
    <source>
        <dbReference type="SAM" id="SignalP"/>
    </source>
</evidence>
<dbReference type="OrthoDB" id="174027at2"/>
<name>A0A517YCM9_9BACT</name>
<dbReference type="RefSeq" id="WP_145089417.1">
    <property type="nucleotide sequence ID" value="NZ_CP036274.1"/>
</dbReference>
<evidence type="ECO:0000313" key="3">
    <source>
        <dbReference type="Proteomes" id="UP000315017"/>
    </source>
</evidence>
<protein>
    <recommendedName>
        <fullName evidence="4">Peptidase C-terminal archaeal/bacterial domain-containing protein</fullName>
    </recommendedName>
</protein>
<sequence length="785" mass="83750" precursor="true">MITLLLMLSAVGQVAAANIRPQIGYVYPTAGKAGTTIEVQLGTYDWTTDMQILPLDPRVKIEVTGPASEPFLTPPPYWFGNKAGQAQPPLAREVPAKITLPAGLPPGEIAWRVANANGGSNTGKFVISDVNEIFEPEQREKFIELPALPAAVSGRVSRITEIDEYRFTTPSAIQLTCQLNDRLGQPFSGVLTIKDSNGQIVADGADTVGTGVTLRFVSQAGMTYTAAVRDAEFAGDRGYVYRLSIRSAPEVITTMPLVLKRGETHAVKVIGWGLTKPSQLETMSQEIAIGNDPTKTEQVVSIKSPLGSTDAKVYGGDATDLLEPVSNDVAQRSLTIPSAISASFDKIDGVSGMPVDRYRFEGKMGQLIRIIAEVDRFQSTVDPALVILNADGKELLRNDDLPGSNDALLDFKVATDGIYELVVGDVSGNEPSIASVYRLTVADVETLFDFDLTLPEKLDIPLAGKADLVVKVDRRGTWKAPVTLKLEGLPEGVVPSEVMAPAVANTIPADKPALNITLNVAETAPATAGYVTVVATATVGDKTIEKRSSPVLVTSIIKTRVKVKSTVQDGGRIVNRGTTYPADVIVERLDGYEGPVTLQMAATQQRQRRGIRGGSLTVPAGVEQVQYPIFMPEWLETSLTARMNVIGVTPVADGKGNIRQVTGIMDGFIVMSLEGALLKITHEPLEYVASPGGSIDIPLKVSRTVKLPTSADVLLMGSGEKNAPLTADGLHLAPSEDQCTLKVKIAPDAKLGVHHAVIRATALQDGKWPAISETTVGIYVEEAPK</sequence>
<keyword evidence="1" id="KW-0732">Signal</keyword>
<dbReference type="EMBL" id="CP036274">
    <property type="protein sequence ID" value="QDU27949.1"/>
    <property type="molecule type" value="Genomic_DNA"/>
</dbReference>